<reference evidence="2 3" key="1">
    <citation type="submission" date="2019-12" db="EMBL/GenBank/DDBJ databases">
        <title>Full genome sequence of a Bacillus safensis strain isolated from commercially available natto in Indonesia.</title>
        <authorList>
            <person name="Yoshida M."/>
            <person name="Uomi M."/>
            <person name="Waturangi D."/>
            <person name="Ekaputri J.J."/>
            <person name="Setiamarga D.H.E."/>
        </authorList>
    </citation>
    <scope>NUCLEOTIDE SEQUENCE [LARGE SCALE GENOMIC DNA]</scope>
    <source>
        <strain evidence="2 3">IDN1</strain>
    </source>
</reference>
<name>A0A5S9MH84_BACIA</name>
<feature type="region of interest" description="Disordered" evidence="1">
    <location>
        <begin position="1"/>
        <end position="33"/>
    </location>
</feature>
<dbReference type="EMBL" id="AP021906">
    <property type="protein sequence ID" value="BBP92311.1"/>
    <property type="molecule type" value="Genomic_DNA"/>
</dbReference>
<gene>
    <name evidence="2" type="ORF">BsIDN1_59290</name>
</gene>
<evidence type="ECO:0000256" key="1">
    <source>
        <dbReference type="SAM" id="MobiDB-lite"/>
    </source>
</evidence>
<protein>
    <submittedName>
        <fullName evidence="2">Uncharacterized protein</fullName>
    </submittedName>
</protein>
<proteinExistence type="predicted"/>
<sequence>MNTTAIKRYSKEASSWKKTGGIELDPQKHGAGGAVEDEKVRLSSVLEKLNERFGTQFTDTDFLSREQVKEDMLNDDDLRQKAKNNTKEKLQICFRKKFMNFVIDRMSSNQEFFMKILENDEFKSYIMEDMLNEVYGEVNR</sequence>
<organism evidence="2 3">
    <name type="scientific">Bacillus safensis</name>
    <dbReference type="NCBI Taxonomy" id="561879"/>
    <lineage>
        <taxon>Bacteria</taxon>
        <taxon>Bacillati</taxon>
        <taxon>Bacillota</taxon>
        <taxon>Bacilli</taxon>
        <taxon>Bacillales</taxon>
        <taxon>Bacillaceae</taxon>
        <taxon>Bacillus</taxon>
    </lineage>
</organism>
<evidence type="ECO:0000313" key="2">
    <source>
        <dbReference type="EMBL" id="BBP92311.1"/>
    </source>
</evidence>
<evidence type="ECO:0000313" key="3">
    <source>
        <dbReference type="Proteomes" id="UP000464658"/>
    </source>
</evidence>
<dbReference type="AlphaFoldDB" id="A0A5S9MH84"/>
<accession>A0A5S9MH84</accession>
<dbReference type="Proteomes" id="UP000464658">
    <property type="component" value="Chromosome"/>
</dbReference>